<feature type="domain" description="GTA TIM-barrel-like" evidence="1">
    <location>
        <begin position="435"/>
        <end position="733"/>
    </location>
</feature>
<accession>A0A1I2XA95</accession>
<dbReference type="Pfam" id="PF13547">
    <property type="entry name" value="GTA_TIM"/>
    <property type="match status" value="1"/>
</dbReference>
<evidence type="ECO:0000259" key="3">
    <source>
        <dbReference type="Pfam" id="PF23666"/>
    </source>
</evidence>
<evidence type="ECO:0000313" key="4">
    <source>
        <dbReference type="EMBL" id="SFH10428.1"/>
    </source>
</evidence>
<evidence type="ECO:0000259" key="1">
    <source>
        <dbReference type="Pfam" id="PF13547"/>
    </source>
</evidence>
<gene>
    <name evidence="4" type="ORF">SAMN04488021_101187</name>
</gene>
<protein>
    <submittedName>
        <fullName evidence="4">Putative phage tail protein</fullName>
    </submittedName>
</protein>
<reference evidence="4 5" key="1">
    <citation type="submission" date="2016-10" db="EMBL/GenBank/DDBJ databases">
        <authorList>
            <person name="de Groot N.N."/>
        </authorList>
    </citation>
    <scope>NUCLEOTIDE SEQUENCE [LARGE SCALE GENOMIC DNA]</scope>
    <source>
        <strain evidence="4 5">DSM 8537</strain>
    </source>
</reference>
<feature type="domain" description="Tip attachment protein J" evidence="2">
    <location>
        <begin position="792"/>
        <end position="954"/>
    </location>
</feature>
<dbReference type="STRING" id="34004.SAMN04488021_101187"/>
<dbReference type="InterPro" id="IPR017853">
    <property type="entry name" value="GH"/>
</dbReference>
<evidence type="ECO:0000259" key="2">
    <source>
        <dbReference type="Pfam" id="PF13550"/>
    </source>
</evidence>
<feature type="domain" description="Rcc01698-like C-terminal" evidence="3">
    <location>
        <begin position="1046"/>
        <end position="1146"/>
    </location>
</feature>
<dbReference type="OrthoDB" id="8445115at2"/>
<dbReference type="CDD" id="cd19607">
    <property type="entry name" value="GTA_TIM-barrel-like"/>
    <property type="match status" value="1"/>
</dbReference>
<dbReference type="Proteomes" id="UP000183635">
    <property type="component" value="Unassembled WGS sequence"/>
</dbReference>
<dbReference type="Gene3D" id="3.20.20.80">
    <property type="entry name" value="Glycosidases"/>
    <property type="match status" value="1"/>
</dbReference>
<dbReference type="Pfam" id="PF23666">
    <property type="entry name" value="Rcc01698_C"/>
    <property type="match status" value="1"/>
</dbReference>
<dbReference type="InterPro" id="IPR032876">
    <property type="entry name" value="J_dom"/>
</dbReference>
<dbReference type="Pfam" id="PF13550">
    <property type="entry name" value="Phage-tail_3"/>
    <property type="match status" value="1"/>
</dbReference>
<proteinExistence type="predicted"/>
<organism evidence="4 5">
    <name type="scientific">Paracoccus aminovorans</name>
    <dbReference type="NCBI Taxonomy" id="34004"/>
    <lineage>
        <taxon>Bacteria</taxon>
        <taxon>Pseudomonadati</taxon>
        <taxon>Pseudomonadota</taxon>
        <taxon>Alphaproteobacteria</taxon>
        <taxon>Rhodobacterales</taxon>
        <taxon>Paracoccaceae</taxon>
        <taxon>Paracoccus</taxon>
    </lineage>
</organism>
<dbReference type="SUPFAM" id="SSF51445">
    <property type="entry name" value="(Trans)glycosidases"/>
    <property type="match status" value="1"/>
</dbReference>
<dbReference type="InterPro" id="IPR056490">
    <property type="entry name" value="Rcc01698_C"/>
</dbReference>
<sequence length="1296" mass="139567">MATILLSAVGASLGAGFGGTVLGLSGAVIGRAVGATLGRVIDQRLLGSGSKAVETGRVDRMRIQTAGEGTPIPRLWGQMRVPGHAIWAGPLIEVRRKQGGGKGTGPSVTSISYRLSFALALCEGPILGIGRVWADGEEVAADELNMRVYPGDEAQLPDPAIAAQEGEAAPAYRGIAYVVFEDLALEKWGNRVPQLSFEVTRAAKQGRGLSREVRAVAMIPGTGEYSLATQAVSYDKGLGETQVINHNTALAPTDFQASMRVLGRELPNVGSVSLVVSWFGDDLRVGECTVRPKVEDLSRDGREMAWRAGGVGRSGAIEVARVNDRPIYGGTPADGSVIQALRAIADSGRKAVFYPFILMEQLAGNGRPDPWSGAGDQPVMPWRGRITTSIAAGREGSPAGTAAAAAEVARFFGAAEAGHFSRNGEIISYSGPEEWSYRRFILHYAHLCAAAGGIDAFLIGSEMIGLSTIMGARNSFPAVQQLRRLAADVRGILGEAVRIGYAADWSEYFGHHPGNGDVHFHLDPLWADDNIDFVGIDNYMPLSDWREGESHLDAGWKRIDNPDYLRANVAGGEGYDWYYARDVDRTMQLRTPIIDGAHGEHWVWRYKDIRNWWLSEHRNRIGGVRQAQATAWQPRSKPIWFTEMGCAALDKGTNQPNKFLDAMSSESMLPYFSDGRRDDPMQAAYVRAMTEFWGDPSNNPPRAAFGRTGAGRMIDMARAHVWCWDARPYPAFPARTDLWSDGPAWERGHWLNGRAGAVPLADVVAEICREAGVRAFDAEGLRGLVRGYALTGAESGRAALQPLMLAHGFDAVERDGVLVFVMRGAHVDAELGPDDMALAEEVEAVEVSRAAEAEMVGRIRLTHVEAGADYAARTAETLMPGAEFLAVSDSELAMALTRGEGQAIADRWLSESAVARDSVRFALPPSLGHLGPGDVVRLAEPRVEARRWRIDRIERAGAITVDAVRVEPGVYRPARVVEGEAVARAFVPPIPVWPLFLDLPLLRGDEAPHAPHLAVTATPWPGAAAVWVSTEQVGGYGLNMTVASPSVMGVTLGPLSAARSGVWDRGPALRVRVKGGNLESATLDALMAGANLMAIGDGSAEGWELLQFADARLVSAGVWEVSTRLRGQAGTDAFMPEVWPAGSTVVLLDGTAQQVDLPPSARNQLRHWRIGPAARSPDDASYRHIAAAFRGAGLRPLSPCHLEIRGRVVTWIRRTRVQGDGWDGPDVPLGEAQERYSARLVRDGQVLAQAVVSEPRWAVPENAWAQAMAGGDFAVEVAQLSDTFGAGPFARRMIDA</sequence>
<name>A0A1I2XA95_9RHOB</name>
<dbReference type="InterPro" id="IPR025195">
    <property type="entry name" value="GTA_TIM_dom"/>
</dbReference>
<dbReference type="EMBL" id="FOPU01000001">
    <property type="protein sequence ID" value="SFH10428.1"/>
    <property type="molecule type" value="Genomic_DNA"/>
</dbReference>
<keyword evidence="5" id="KW-1185">Reference proteome</keyword>
<evidence type="ECO:0000313" key="5">
    <source>
        <dbReference type="Proteomes" id="UP000183635"/>
    </source>
</evidence>
<dbReference type="RefSeq" id="WP_074965833.1">
    <property type="nucleotide sequence ID" value="NZ_CBCRYP010000002.1"/>
</dbReference>